<feature type="region of interest" description="Disordered" evidence="5">
    <location>
        <begin position="206"/>
        <end position="246"/>
    </location>
</feature>
<evidence type="ECO:0000256" key="2">
    <source>
        <dbReference type="ARBA" id="ARBA00023015"/>
    </source>
</evidence>
<dbReference type="GeneID" id="108666563"/>
<comment type="subcellular location">
    <subcellularLocation>
        <location evidence="1">Nucleus</location>
    </subcellularLocation>
</comment>
<keyword evidence="4" id="KW-0539">Nucleus</keyword>
<feature type="compositionally biased region" description="Basic and acidic residues" evidence="5">
    <location>
        <begin position="1"/>
        <end position="10"/>
    </location>
</feature>
<evidence type="ECO:0000259" key="6">
    <source>
        <dbReference type="PROSITE" id="PS50888"/>
    </source>
</evidence>
<dbReference type="OrthoDB" id="10615542at2759"/>
<feature type="region of interest" description="Disordered" evidence="5">
    <location>
        <begin position="1"/>
        <end position="31"/>
    </location>
</feature>
<dbReference type="GO" id="GO:0046983">
    <property type="term" value="F:protein dimerization activity"/>
    <property type="evidence" value="ECO:0007669"/>
    <property type="project" value="InterPro"/>
</dbReference>
<evidence type="ECO:0000256" key="3">
    <source>
        <dbReference type="ARBA" id="ARBA00023163"/>
    </source>
</evidence>
<evidence type="ECO:0000256" key="5">
    <source>
        <dbReference type="SAM" id="MobiDB-lite"/>
    </source>
</evidence>
<dbReference type="InterPro" id="IPR011598">
    <property type="entry name" value="bHLH_dom"/>
</dbReference>
<name>A0A8B7N5T2_HYAAZ</name>
<feature type="compositionally biased region" description="Basic and acidic residues" evidence="5">
    <location>
        <begin position="214"/>
        <end position="230"/>
    </location>
</feature>
<evidence type="ECO:0000256" key="4">
    <source>
        <dbReference type="ARBA" id="ARBA00023242"/>
    </source>
</evidence>
<dbReference type="CDD" id="cd19741">
    <property type="entry name" value="bHLH-O_ESMB_like"/>
    <property type="match status" value="1"/>
</dbReference>
<dbReference type="SMART" id="SM00353">
    <property type="entry name" value="HLH"/>
    <property type="match status" value="1"/>
</dbReference>
<dbReference type="Proteomes" id="UP000694843">
    <property type="component" value="Unplaced"/>
</dbReference>
<feature type="compositionally biased region" description="Basic and acidic residues" evidence="5">
    <location>
        <begin position="731"/>
        <end position="742"/>
    </location>
</feature>
<dbReference type="GO" id="GO:0005634">
    <property type="term" value="C:nucleus"/>
    <property type="evidence" value="ECO:0007669"/>
    <property type="project" value="UniProtKB-SubCell"/>
</dbReference>
<feature type="region of interest" description="Disordered" evidence="5">
    <location>
        <begin position="709"/>
        <end position="742"/>
    </location>
</feature>
<dbReference type="PROSITE" id="PS50888">
    <property type="entry name" value="BHLH"/>
    <property type="match status" value="1"/>
</dbReference>
<dbReference type="PANTHER" id="PTHR10985">
    <property type="entry name" value="BASIC HELIX-LOOP-HELIX TRANSCRIPTION FACTOR, HES-RELATED"/>
    <property type="match status" value="1"/>
</dbReference>
<organism evidence="7 8">
    <name type="scientific">Hyalella azteca</name>
    <name type="common">Amphipod</name>
    <dbReference type="NCBI Taxonomy" id="294128"/>
    <lineage>
        <taxon>Eukaryota</taxon>
        <taxon>Metazoa</taxon>
        <taxon>Ecdysozoa</taxon>
        <taxon>Arthropoda</taxon>
        <taxon>Crustacea</taxon>
        <taxon>Multicrustacea</taxon>
        <taxon>Malacostraca</taxon>
        <taxon>Eumalacostraca</taxon>
        <taxon>Peracarida</taxon>
        <taxon>Amphipoda</taxon>
        <taxon>Senticaudata</taxon>
        <taxon>Talitrida</taxon>
        <taxon>Talitroidea</taxon>
        <taxon>Hyalellidae</taxon>
        <taxon>Hyalella</taxon>
    </lineage>
</organism>
<dbReference type="InterPro" id="IPR036638">
    <property type="entry name" value="HLH_DNA-bd_sf"/>
</dbReference>
<evidence type="ECO:0000313" key="7">
    <source>
        <dbReference type="Proteomes" id="UP000694843"/>
    </source>
</evidence>
<dbReference type="Pfam" id="PF00010">
    <property type="entry name" value="HLH"/>
    <property type="match status" value="1"/>
</dbReference>
<accession>A0A8B7N5T2</accession>
<dbReference type="InterPro" id="IPR050370">
    <property type="entry name" value="HES_HEY"/>
</dbReference>
<sequence length="742" mass="81683">MAVHSEEPQRKPKVYRPVSETRKVRKPLMERKRRERINSSLEQLALLLKEAKLVAADKPVAKLEKADILELTVRHLKSVRRNANIVSTPPQEETNITKCSIKREIENSPNIKKTDLATNGNLITDEIPNPLKPIQTSTKVSDEAPTALDGETSEKTGKEARDSSYIEGFHMCLSEVKQAAESAQELGALKDRIFDHLETCLLNLPPDTTSNERIGNEKRARSQENDCETKAKRKRKKLGHHEESDLAQKACSEAVTEVTLVPMQLSDGRVAFLMQGDAKILITEKNNDSQDPQNPTYSPVKIEQPILNRSQRAIEACPNLLHANENKAPGVLSDKSSAPQCTDGQNVLEQNISTPTITMFNHNDKSSFQKKSSFICSKPALAQHERRLGMNLLKIYPNIKTVSLPIGPLPNTPTSTHVTNSAPRKGTRSANIVLSSPCSEFCGLNQNAAATALLSKQSSSNSTFTLPIQSQTRPFTSETTSHYSSSTKHIHPRTCIVQPGSRLAPVEPKPTFGTVYSGSHLAPVEAKASVRIVQHNAVTVPLTSVSAPVMSTLMTVPLIPTVVHSSSDTRVNSSPQAGSLVNQNFQNSLPYAATEERLVGSSLPTLPPTPPPSVDQYLTEPLAKTNPLSLIPVETKSSNNSASAFVPQVTLEPSIMTSNWNSTKEMIPCVYTYFQYLTPARLQYTGPTAPSMSFAQQEDEEFIDVENVPKEDQPPQQPLAIKGNSQNFLSQEHENGEMWRPW</sequence>
<dbReference type="KEGG" id="hazt:108666563"/>
<proteinExistence type="predicted"/>
<feature type="compositionally biased region" description="Basic and acidic residues" evidence="5">
    <location>
        <begin position="152"/>
        <end position="161"/>
    </location>
</feature>
<evidence type="ECO:0000313" key="8">
    <source>
        <dbReference type="RefSeq" id="XP_018008955.1"/>
    </source>
</evidence>
<dbReference type="SUPFAM" id="SSF47459">
    <property type="entry name" value="HLH, helix-loop-helix DNA-binding domain"/>
    <property type="match status" value="1"/>
</dbReference>
<protein>
    <submittedName>
        <fullName evidence="8">Mucin-17</fullName>
    </submittedName>
</protein>
<keyword evidence="7" id="KW-1185">Reference proteome</keyword>
<reference evidence="8" key="1">
    <citation type="submission" date="2025-08" db="UniProtKB">
        <authorList>
            <consortium name="RefSeq"/>
        </authorList>
    </citation>
    <scope>IDENTIFICATION</scope>
    <source>
        <tissue evidence="8">Whole organism</tissue>
    </source>
</reference>
<evidence type="ECO:0000256" key="1">
    <source>
        <dbReference type="ARBA" id="ARBA00004123"/>
    </source>
</evidence>
<gene>
    <name evidence="8" type="primary">LOC108666563</name>
</gene>
<feature type="domain" description="BHLH" evidence="6">
    <location>
        <begin position="21"/>
        <end position="79"/>
    </location>
</feature>
<keyword evidence="3" id="KW-0804">Transcription</keyword>
<keyword evidence="2" id="KW-0805">Transcription regulation</keyword>
<dbReference type="Gene3D" id="4.10.280.10">
    <property type="entry name" value="Helix-loop-helix DNA-binding domain"/>
    <property type="match status" value="1"/>
</dbReference>
<dbReference type="RefSeq" id="XP_018008955.1">
    <property type="nucleotide sequence ID" value="XM_018153466.2"/>
</dbReference>
<feature type="region of interest" description="Disordered" evidence="5">
    <location>
        <begin position="127"/>
        <end position="161"/>
    </location>
</feature>
<dbReference type="AlphaFoldDB" id="A0A8B7N5T2"/>
<feature type="compositionally biased region" description="Basic and acidic residues" evidence="5">
    <location>
        <begin position="19"/>
        <end position="31"/>
    </location>
</feature>